<feature type="domain" description="Retrovirus-related Pol polyprotein from transposon TNT 1-94-like beta-barrel" evidence="2">
    <location>
        <begin position="144"/>
        <end position="214"/>
    </location>
</feature>
<feature type="region of interest" description="Disordered" evidence="1">
    <location>
        <begin position="241"/>
        <end position="274"/>
    </location>
</feature>
<gene>
    <name evidence="3" type="ORF">D5086_0000236460</name>
</gene>
<sequence length="328" mass="36009">MNVKRSGSTSQRRDFSRNWMSGSSTMQGSKKRLHCTYCDGTTHTVERCFYLIGFPTGHALHGKNVQPRNRAQKAAANQTGIDSFHTNIKSAQTSDQPLQFTPEEFSQIKAFFQAEKSIVSANYTGNITPFCSSFTTQNAEALQWIIDSGATNHIATSVINKDTVPMFSQVTLPNGSYAKITSAGSAHVTKSLHVHDVLCAPSFHVNLLSVSQLTYALNCFVHFFPTFCILQDLATKRMIGLGKQNSPSSPSSIPTESSPSPTPNTPTPILRRSDRPRQTSVLLRDFHCGQVGMSQLSASTTKSTSSRSVEDYLLVANVDPLLKIILWN</sequence>
<feature type="compositionally biased region" description="Polar residues" evidence="1">
    <location>
        <begin position="18"/>
        <end position="27"/>
    </location>
</feature>
<dbReference type="EMBL" id="RCHU01000893">
    <property type="protein sequence ID" value="TKR90121.1"/>
    <property type="molecule type" value="Genomic_DNA"/>
</dbReference>
<evidence type="ECO:0000256" key="1">
    <source>
        <dbReference type="SAM" id="MobiDB-lite"/>
    </source>
</evidence>
<evidence type="ECO:0000259" key="2">
    <source>
        <dbReference type="Pfam" id="PF22936"/>
    </source>
</evidence>
<comment type="caution">
    <text evidence="3">The sequence shown here is derived from an EMBL/GenBank/DDBJ whole genome shotgun (WGS) entry which is preliminary data.</text>
</comment>
<organism evidence="3">
    <name type="scientific">Populus alba</name>
    <name type="common">White poplar</name>
    <dbReference type="NCBI Taxonomy" id="43335"/>
    <lineage>
        <taxon>Eukaryota</taxon>
        <taxon>Viridiplantae</taxon>
        <taxon>Streptophyta</taxon>
        <taxon>Embryophyta</taxon>
        <taxon>Tracheophyta</taxon>
        <taxon>Spermatophyta</taxon>
        <taxon>Magnoliopsida</taxon>
        <taxon>eudicotyledons</taxon>
        <taxon>Gunneridae</taxon>
        <taxon>Pentapetalae</taxon>
        <taxon>rosids</taxon>
        <taxon>fabids</taxon>
        <taxon>Malpighiales</taxon>
        <taxon>Salicaceae</taxon>
        <taxon>Saliceae</taxon>
        <taxon>Populus</taxon>
    </lineage>
</organism>
<feature type="compositionally biased region" description="Polar residues" evidence="1">
    <location>
        <begin position="1"/>
        <end position="10"/>
    </location>
</feature>
<dbReference type="InterPro" id="IPR054722">
    <property type="entry name" value="PolX-like_BBD"/>
</dbReference>
<evidence type="ECO:0000313" key="3">
    <source>
        <dbReference type="EMBL" id="TKR90121.1"/>
    </source>
</evidence>
<proteinExistence type="predicted"/>
<protein>
    <recommendedName>
        <fullName evidence="2">Retrovirus-related Pol polyprotein from transposon TNT 1-94-like beta-barrel domain-containing protein</fullName>
    </recommendedName>
</protein>
<reference evidence="3" key="1">
    <citation type="submission" date="2018-10" db="EMBL/GenBank/DDBJ databases">
        <title>Population genomic analysis revealed the cold adaptation of white poplar.</title>
        <authorList>
            <person name="Liu Y.-J."/>
        </authorList>
    </citation>
    <scope>NUCLEOTIDE SEQUENCE [LARGE SCALE GENOMIC DNA]</scope>
    <source>
        <strain evidence="3">PAL-ZL1</strain>
    </source>
</reference>
<feature type="region of interest" description="Disordered" evidence="1">
    <location>
        <begin position="1"/>
        <end position="27"/>
    </location>
</feature>
<name>A0A4U5P3C8_POPAL</name>
<dbReference type="Pfam" id="PF22936">
    <property type="entry name" value="Pol_BBD"/>
    <property type="match status" value="1"/>
</dbReference>
<accession>A0A4U5P3C8</accession>
<dbReference type="AlphaFoldDB" id="A0A4U5P3C8"/>
<feature type="compositionally biased region" description="Low complexity" evidence="1">
    <location>
        <begin position="246"/>
        <end position="259"/>
    </location>
</feature>